<dbReference type="Pfam" id="PF13731">
    <property type="entry name" value="WxL"/>
    <property type="match status" value="1"/>
</dbReference>
<feature type="region of interest" description="Disordered" evidence="1">
    <location>
        <begin position="148"/>
        <end position="168"/>
    </location>
</feature>
<dbReference type="RefSeq" id="WP_003581053.1">
    <property type="nucleotide sequence ID" value="NZ_BAYM01000151.1"/>
</dbReference>
<gene>
    <name evidence="4" type="ORF">LC0644_1902</name>
</gene>
<feature type="signal peptide" evidence="2">
    <location>
        <begin position="1"/>
        <end position="23"/>
    </location>
</feature>
<feature type="domain" description="WxL" evidence="3">
    <location>
        <begin position="155"/>
        <end position="296"/>
    </location>
</feature>
<evidence type="ECO:0000313" key="4">
    <source>
        <dbReference type="EMBL" id="GAN37313.1"/>
    </source>
</evidence>
<comment type="caution">
    <text evidence="4">The sequence shown here is derived from an EMBL/GenBank/DDBJ whole genome shotgun (WGS) entry which is preliminary data.</text>
</comment>
<sequence length="299" mass="31149">MKFTKMTSALVAGATLLAGLAIAAPAATQAATVQGNAGVNGGQALPQDAKTTAGISFGQLPPTGNTGYLRLQMVPKILDFGNHEQFFSDYPVFTADGQNAGRADNTRYPSYKSGNTNLTAVLNTDDTALANVKGKAWTTVVDKQTTRTDAENAEDKTGQTDSKAGDWTLSVKADGPLSLKDDNGADTGKTIDNATLTMLNTAYGQTGNVYGLTNESQDDGFTPVGALVPLTDISKTTTMTLSGTDTNHQVAHAATGEGEGANVFGWDKTNIKLVLPKTSVVNNGTYETTLTWTLATGLN</sequence>
<feature type="compositionally biased region" description="Basic and acidic residues" evidence="1">
    <location>
        <begin position="148"/>
        <end position="158"/>
    </location>
</feature>
<reference evidence="5" key="1">
    <citation type="submission" date="2014-05" db="EMBL/GenBank/DDBJ databases">
        <title>Whole genome sequencing of Lactobacillus casei NRIC0644.</title>
        <authorList>
            <person name="Atarashi H."/>
            <person name="Yoshida Y."/>
            <person name="Fujimura S."/>
            <person name="Tanaka N."/>
            <person name="Shiwa Y."/>
            <person name="Yoshikawa H."/>
            <person name="Okada S."/>
            <person name="Nakagawa J."/>
        </authorList>
    </citation>
    <scope>NUCLEOTIDE SEQUENCE [LARGE SCALE GENOMIC DNA]</scope>
    <source>
        <strain evidence="5">NRIC0644</strain>
    </source>
</reference>
<feature type="chain" id="PRO_5038937196" evidence="2">
    <location>
        <begin position="24"/>
        <end position="299"/>
    </location>
</feature>
<organism evidence="4 5">
    <name type="scientific">Lacticaseibacillus paracasei NRIC 0644</name>
    <dbReference type="NCBI Taxonomy" id="1435038"/>
    <lineage>
        <taxon>Bacteria</taxon>
        <taxon>Bacillati</taxon>
        <taxon>Bacillota</taxon>
        <taxon>Bacilli</taxon>
        <taxon>Lactobacillales</taxon>
        <taxon>Lactobacillaceae</taxon>
        <taxon>Lacticaseibacillus</taxon>
    </lineage>
</organism>
<accession>A0A0C9QFH7</accession>
<evidence type="ECO:0000256" key="2">
    <source>
        <dbReference type="SAM" id="SignalP"/>
    </source>
</evidence>
<dbReference type="Proteomes" id="UP000032552">
    <property type="component" value="Unassembled WGS sequence"/>
</dbReference>
<keyword evidence="2" id="KW-0732">Signal</keyword>
<dbReference type="InterPro" id="IPR027994">
    <property type="entry name" value="WxL_dom"/>
</dbReference>
<evidence type="ECO:0000313" key="5">
    <source>
        <dbReference type="Proteomes" id="UP000032552"/>
    </source>
</evidence>
<proteinExistence type="predicted"/>
<evidence type="ECO:0000259" key="3">
    <source>
        <dbReference type="Pfam" id="PF13731"/>
    </source>
</evidence>
<dbReference type="EMBL" id="BAYM01000151">
    <property type="protein sequence ID" value="GAN37313.1"/>
    <property type="molecule type" value="Genomic_DNA"/>
</dbReference>
<name>A0A0C9QFH7_LACPA</name>
<dbReference type="AlphaFoldDB" id="A0A0C9QFH7"/>
<protein>
    <submittedName>
        <fullName evidence="4">Cell surface protein</fullName>
    </submittedName>
</protein>
<evidence type="ECO:0000256" key="1">
    <source>
        <dbReference type="SAM" id="MobiDB-lite"/>
    </source>
</evidence>